<dbReference type="VEuPathDB" id="ToxoDB:NCLIV_053460"/>
<dbReference type="FunCoup" id="F0VMH4">
    <property type="interactions" value="1"/>
</dbReference>
<dbReference type="AlphaFoldDB" id="F0VMH4"/>
<dbReference type="OrthoDB" id="10259892at2759"/>
<dbReference type="SUPFAM" id="SSF50249">
    <property type="entry name" value="Nucleic acid-binding proteins"/>
    <property type="match status" value="1"/>
</dbReference>
<dbReference type="InterPro" id="IPR014722">
    <property type="entry name" value="Rib_uL2_dom2"/>
</dbReference>
<keyword evidence="3" id="KW-0648">Protein biosynthesis</keyword>
<dbReference type="SMART" id="SM01185">
    <property type="entry name" value="EFP"/>
    <property type="match status" value="1"/>
</dbReference>
<sequence length="267" mass="28680">MAASPVSTVSSPLSRLLQTRHLLSAKLPRLVQPRVSLPCPSSAALSLSAAPSPLSPLGRSALAPGLPYFPLCRLRKNASTSAPPPAEPLHFRRVGGADRRFYGGSSAGFLGKTRPARFSPSHARHFATVGVGDIRQGHIVVIDGKTVEVTEWRQIKSGRGAASIGIAYIDLATFKAGEANFSVNKKLEVIQPEKKTFQVMYVDEENDTVVLADENFDEVEFPLKLFGGSSVVPFLKPELKVVASLHDGSPIKISLPPAVVQQLKSRK</sequence>
<dbReference type="InterPro" id="IPR020599">
    <property type="entry name" value="Transl_elong_fac_P/YeiP"/>
</dbReference>
<dbReference type="SUPFAM" id="SSF50104">
    <property type="entry name" value="Translation proteins SH3-like domain"/>
    <property type="match status" value="1"/>
</dbReference>
<reference evidence="4" key="3">
    <citation type="journal article" date="2012" name="PLoS Pathog.">
        <title>Comparative genomics of the apicomplexan parasites Toxoplasma gondii and Neospora caninum: Coccidia differing in host range and transmission strategy.</title>
        <authorList>
            <person name="Reid A.J."/>
            <person name="Vermont S.J."/>
            <person name="Cotton J.A."/>
            <person name="Harris D."/>
            <person name="Hill-Cawthorne G.A."/>
            <person name="Konen-Waisman S."/>
            <person name="Latham S.M."/>
            <person name="Mourier T."/>
            <person name="Norton R."/>
            <person name="Quail M.A."/>
            <person name="Sanders M."/>
            <person name="Shanmugam D."/>
            <person name="Sohal A."/>
            <person name="Wasmuth J.D."/>
            <person name="Brunk B."/>
            <person name="Grigg M.E."/>
            <person name="Howard J.C."/>
            <person name="Parkinson J."/>
            <person name="Roos D.S."/>
            <person name="Trees A.J."/>
            <person name="Berriman M."/>
            <person name="Pain A."/>
            <person name="Wastling J.M."/>
        </authorList>
    </citation>
    <scope>NUCLEOTIDE SEQUENCE [LARGE SCALE GENOMIC DNA]</scope>
    <source>
        <strain evidence="4">Liverpool</strain>
    </source>
</reference>
<dbReference type="InterPro" id="IPR008991">
    <property type="entry name" value="Translation_prot_SH3-like_sf"/>
</dbReference>
<dbReference type="PANTHER" id="PTHR30053">
    <property type="entry name" value="ELONGATION FACTOR P"/>
    <property type="match status" value="1"/>
</dbReference>
<dbReference type="GO" id="GO:0005737">
    <property type="term" value="C:cytoplasm"/>
    <property type="evidence" value="ECO:0007669"/>
    <property type="project" value="TreeGrafter"/>
</dbReference>
<dbReference type="EMBL" id="FR823392">
    <property type="protein sequence ID" value="CBZ54920.1"/>
    <property type="molecule type" value="Genomic_DNA"/>
</dbReference>
<dbReference type="RefSeq" id="XP_003884948.1">
    <property type="nucleotide sequence ID" value="XM_003884899.1"/>
</dbReference>
<gene>
    <name evidence="3" type="ORF">BN1204_053460</name>
    <name evidence="2" type="ORF">NCLIV_053460</name>
</gene>
<dbReference type="InterPro" id="IPR012340">
    <property type="entry name" value="NA-bd_OB-fold"/>
</dbReference>
<dbReference type="Proteomes" id="UP000007494">
    <property type="component" value="Chromosome XI"/>
</dbReference>
<evidence type="ECO:0000313" key="2">
    <source>
        <dbReference type="EMBL" id="CBZ54920.1"/>
    </source>
</evidence>
<reference evidence="3" key="4">
    <citation type="journal article" date="2015" name="PLoS ONE">
        <title>Comprehensive Evaluation of Toxoplasma gondii VEG and Neospora caninum LIV Genomes with Tachyzoite Stage Transcriptome and Proteome Defines Novel Transcript Features.</title>
        <authorList>
            <person name="Ramaprasad A."/>
            <person name="Mourier T."/>
            <person name="Naeem R."/>
            <person name="Malas T.B."/>
            <person name="Moussa E."/>
            <person name="Panigrahi A."/>
            <person name="Vermont S.J."/>
            <person name="Otto T.D."/>
            <person name="Wastling J."/>
            <person name="Pain A."/>
        </authorList>
    </citation>
    <scope>NUCLEOTIDE SEQUENCE</scope>
    <source>
        <strain evidence="3">Liverpool</strain>
    </source>
</reference>
<organism evidence="2 4">
    <name type="scientific">Neospora caninum (strain Liverpool)</name>
    <dbReference type="NCBI Taxonomy" id="572307"/>
    <lineage>
        <taxon>Eukaryota</taxon>
        <taxon>Sar</taxon>
        <taxon>Alveolata</taxon>
        <taxon>Apicomplexa</taxon>
        <taxon>Conoidasida</taxon>
        <taxon>Coccidia</taxon>
        <taxon>Eucoccidiorida</taxon>
        <taxon>Eimeriorina</taxon>
        <taxon>Sarcocystidae</taxon>
        <taxon>Neospora</taxon>
    </lineage>
</organism>
<dbReference type="GO" id="GO:0003746">
    <property type="term" value="F:translation elongation factor activity"/>
    <property type="evidence" value="ECO:0007669"/>
    <property type="project" value="UniProtKB-KW"/>
</dbReference>
<dbReference type="EMBL" id="LN714486">
    <property type="protein sequence ID" value="CEL69642.1"/>
    <property type="molecule type" value="Genomic_DNA"/>
</dbReference>
<reference evidence="2" key="2">
    <citation type="submission" date="2011-03" db="EMBL/GenBank/DDBJ databases">
        <title>Comparative genomics and transcriptomics of Neospora caninum and Toxoplasma gondii.</title>
        <authorList>
            <person name="Reid A.J."/>
            <person name="Sohal A."/>
            <person name="Harris D."/>
            <person name="Quail M."/>
            <person name="Sanders M."/>
            <person name="Berriman M."/>
            <person name="Wastling J.M."/>
            <person name="Pain A."/>
        </authorList>
    </citation>
    <scope>NUCLEOTIDE SEQUENCE</scope>
    <source>
        <strain evidence="2">Liverpool</strain>
    </source>
</reference>
<dbReference type="InParanoid" id="F0VMH4"/>
<dbReference type="InterPro" id="IPR001059">
    <property type="entry name" value="Transl_elong_P/YeiP_cen"/>
</dbReference>
<feature type="domain" description="Translation elongation factor P/YeiP central" evidence="1">
    <location>
        <begin position="194"/>
        <end position="251"/>
    </location>
</feature>
<keyword evidence="4" id="KW-1185">Reference proteome</keyword>
<dbReference type="PANTHER" id="PTHR30053:SF14">
    <property type="entry name" value="TRANSLATION ELONGATION FACTOR KOW-LIKE DOMAIN-CONTAINING PROTEIN"/>
    <property type="match status" value="1"/>
</dbReference>
<evidence type="ECO:0000313" key="4">
    <source>
        <dbReference type="Proteomes" id="UP000007494"/>
    </source>
</evidence>
<reference evidence="2" key="1">
    <citation type="submission" date="2011-02" db="EMBL/GenBank/DDBJ databases">
        <authorList>
            <person name="Aslett M."/>
        </authorList>
    </citation>
    <scope>NUCLEOTIDE SEQUENCE</scope>
    <source>
        <strain evidence="2">Liverpool</strain>
    </source>
</reference>
<dbReference type="eggNOG" id="ENOG502R0FM">
    <property type="taxonomic scope" value="Eukaryota"/>
</dbReference>
<name>F0VMH4_NEOCL</name>
<dbReference type="Gene3D" id="2.30.30.30">
    <property type="match status" value="1"/>
</dbReference>
<evidence type="ECO:0000259" key="1">
    <source>
        <dbReference type="SMART" id="SM01185"/>
    </source>
</evidence>
<accession>F0VMH4</accession>
<dbReference type="Gene3D" id="2.40.50.140">
    <property type="entry name" value="Nucleic acid-binding proteins"/>
    <property type="match status" value="1"/>
</dbReference>
<proteinExistence type="predicted"/>
<dbReference type="GeneID" id="13446626"/>
<keyword evidence="3" id="KW-0251">Elongation factor</keyword>
<protein>
    <submittedName>
        <fullName evidence="3">Elongation factor P</fullName>
    </submittedName>
</protein>
<evidence type="ECO:0000313" key="3">
    <source>
        <dbReference type="EMBL" id="CEL69642.1"/>
    </source>
</evidence>
<dbReference type="OMA" id="GCFARKT"/>